<dbReference type="PANTHER" id="PTHR39369">
    <property type="entry name" value="LIN-24 (TWENTY-FOUR) LIKE"/>
    <property type="match status" value="1"/>
</dbReference>
<dbReference type="STRING" id="6182.A0A4Z2DIE9"/>
<organism evidence="1 2">
    <name type="scientific">Schistosoma japonicum</name>
    <name type="common">Blood fluke</name>
    <dbReference type="NCBI Taxonomy" id="6182"/>
    <lineage>
        <taxon>Eukaryota</taxon>
        <taxon>Metazoa</taxon>
        <taxon>Spiralia</taxon>
        <taxon>Lophotrochozoa</taxon>
        <taxon>Platyhelminthes</taxon>
        <taxon>Trematoda</taxon>
        <taxon>Digenea</taxon>
        <taxon>Strigeidida</taxon>
        <taxon>Schistosomatoidea</taxon>
        <taxon>Schistosomatidae</taxon>
        <taxon>Schistosoma</taxon>
    </lineage>
</organism>
<evidence type="ECO:0000313" key="2">
    <source>
        <dbReference type="Proteomes" id="UP000311919"/>
    </source>
</evidence>
<dbReference type="PANTHER" id="PTHR39369:SF6">
    <property type="entry name" value="LIN-24 (TWENTY-FOUR) LIKE"/>
    <property type="match status" value="1"/>
</dbReference>
<proteinExistence type="predicted"/>
<dbReference type="Proteomes" id="UP000311919">
    <property type="component" value="Unassembled WGS sequence"/>
</dbReference>
<reference evidence="1 2" key="1">
    <citation type="submission" date="2019-03" db="EMBL/GenBank/DDBJ databases">
        <title>An improved genome assembly of the fluke Schistosoma japonicum.</title>
        <authorList>
            <person name="Hu W."/>
            <person name="Luo F."/>
            <person name="Yin M."/>
            <person name="Mo X."/>
            <person name="Sun C."/>
            <person name="Wu Q."/>
            <person name="Zhu B."/>
            <person name="Xiang M."/>
            <person name="Wang J."/>
            <person name="Wang Y."/>
            <person name="Zhang T."/>
            <person name="Xu B."/>
            <person name="Zheng H."/>
            <person name="Feng Z."/>
        </authorList>
    </citation>
    <scope>NUCLEOTIDE SEQUENCE [LARGE SCALE GENOMIC DNA]</scope>
    <source>
        <strain evidence="1">HuSjv2</strain>
        <tissue evidence="1">Worms</tissue>
    </source>
</reference>
<dbReference type="EMBL" id="SKCS01000123">
    <property type="protein sequence ID" value="TNN16222.1"/>
    <property type="molecule type" value="Genomic_DNA"/>
</dbReference>
<sequence length="224" mass="26713">MKPLKTEPELFDLFNQLKIWAIDMYHITATKEQKKYDPIELIIRFQWDNIHVNHEKPEYYDNITMKLPKSHILFSTTFKNNTDTEQEYNFRTERCTRSIAEIEIQKGVLLSNELSIKLSVKIEEEEMNCCFRLRTTMYGRLRVLFLDPIHDNVLIKYLEGDLGTIIQERLKSDRSRENGLDTGPNVWTESMPKSNQRIFYMETIGKCKFRFGVHQFVEVNQKAY</sequence>
<dbReference type="Gene3D" id="2.170.15.10">
    <property type="entry name" value="Proaerolysin, chain A, domain 3"/>
    <property type="match status" value="1"/>
</dbReference>
<protein>
    <submittedName>
        <fullName evidence="1">LIN 24 Twenty four Like family member</fullName>
    </submittedName>
</protein>
<dbReference type="AlphaFoldDB" id="A0A4Z2DIE9"/>
<keyword evidence="2" id="KW-1185">Reference proteome</keyword>
<dbReference type="OrthoDB" id="9977517at2759"/>
<name>A0A4Z2DIE9_SCHJA</name>
<gene>
    <name evidence="1" type="ORF">EWB00_000612</name>
</gene>
<evidence type="ECO:0000313" key="1">
    <source>
        <dbReference type="EMBL" id="TNN16222.1"/>
    </source>
</evidence>
<dbReference type="SUPFAM" id="SSF56973">
    <property type="entry name" value="Aerolisin/ETX pore-forming domain"/>
    <property type="match status" value="1"/>
</dbReference>
<accession>A0A4Z2DIE9</accession>
<comment type="caution">
    <text evidence="1">The sequence shown here is derived from an EMBL/GenBank/DDBJ whole genome shotgun (WGS) entry which is preliminary data.</text>
</comment>